<protein>
    <submittedName>
        <fullName evidence="2">CLUMA_CG021401, isoform A</fullName>
    </submittedName>
</protein>
<keyword evidence="1" id="KW-0732">Signal</keyword>
<feature type="signal peptide" evidence="1">
    <location>
        <begin position="1"/>
        <end position="22"/>
    </location>
</feature>
<accession>A0A1J1J8N2</accession>
<evidence type="ECO:0000256" key="1">
    <source>
        <dbReference type="SAM" id="SignalP"/>
    </source>
</evidence>
<dbReference type="AlphaFoldDB" id="A0A1J1J8N2"/>
<gene>
    <name evidence="2" type="ORF">CLUMA_CG021401</name>
</gene>
<dbReference type="EMBL" id="CVRI01000075">
    <property type="protein sequence ID" value="CRL08744.1"/>
    <property type="molecule type" value="Genomic_DNA"/>
</dbReference>
<name>A0A1J1J8N2_9DIPT</name>
<organism evidence="2 3">
    <name type="scientific">Clunio marinus</name>
    <dbReference type="NCBI Taxonomy" id="568069"/>
    <lineage>
        <taxon>Eukaryota</taxon>
        <taxon>Metazoa</taxon>
        <taxon>Ecdysozoa</taxon>
        <taxon>Arthropoda</taxon>
        <taxon>Hexapoda</taxon>
        <taxon>Insecta</taxon>
        <taxon>Pterygota</taxon>
        <taxon>Neoptera</taxon>
        <taxon>Endopterygota</taxon>
        <taxon>Diptera</taxon>
        <taxon>Nematocera</taxon>
        <taxon>Chironomoidea</taxon>
        <taxon>Chironomidae</taxon>
        <taxon>Clunio</taxon>
    </lineage>
</organism>
<reference evidence="2 3" key="1">
    <citation type="submission" date="2015-04" db="EMBL/GenBank/DDBJ databases">
        <authorList>
            <person name="Syromyatnikov M.Y."/>
            <person name="Popov V.N."/>
        </authorList>
    </citation>
    <scope>NUCLEOTIDE SEQUENCE [LARGE SCALE GENOMIC DNA]</scope>
</reference>
<dbReference type="Proteomes" id="UP000183832">
    <property type="component" value="Unassembled WGS sequence"/>
</dbReference>
<proteinExistence type="predicted"/>
<evidence type="ECO:0000313" key="2">
    <source>
        <dbReference type="EMBL" id="CRL08744.1"/>
    </source>
</evidence>
<sequence length="177" mass="20673">MNFKKSLPVVVFILMFVNFVQCFEATSEHCSTDSIREYAVDACARLIDRKLKRQVPPSSLGYNIENVKRRRPSGVYHHHYHHRYPSIKKVTHAEFPDGGYLLIYYPLNHHRFPPSIDNTINEKSEEISNEILTQDLGLNKRKMKKTKLKRSIYPHSIIIKHCCSHLPETSCGSYFCH</sequence>
<keyword evidence="3" id="KW-1185">Reference proteome</keyword>
<evidence type="ECO:0000313" key="3">
    <source>
        <dbReference type="Proteomes" id="UP000183832"/>
    </source>
</evidence>
<feature type="chain" id="PRO_5012091354" evidence="1">
    <location>
        <begin position="23"/>
        <end position="177"/>
    </location>
</feature>